<dbReference type="Proteomes" id="UP001497382">
    <property type="component" value="Unassembled WGS sequence"/>
</dbReference>
<accession>A0AAV2BB97</accession>
<dbReference type="EMBL" id="CAXIEN010000327">
    <property type="protein sequence ID" value="CAL1293458.1"/>
    <property type="molecule type" value="Genomic_DNA"/>
</dbReference>
<organism evidence="2 3">
    <name type="scientific">Larinioides sclopetarius</name>
    <dbReference type="NCBI Taxonomy" id="280406"/>
    <lineage>
        <taxon>Eukaryota</taxon>
        <taxon>Metazoa</taxon>
        <taxon>Ecdysozoa</taxon>
        <taxon>Arthropoda</taxon>
        <taxon>Chelicerata</taxon>
        <taxon>Arachnida</taxon>
        <taxon>Araneae</taxon>
        <taxon>Araneomorphae</taxon>
        <taxon>Entelegynae</taxon>
        <taxon>Araneoidea</taxon>
        <taxon>Araneidae</taxon>
        <taxon>Larinioides</taxon>
    </lineage>
</organism>
<reference evidence="2 3" key="1">
    <citation type="submission" date="2024-04" db="EMBL/GenBank/DDBJ databases">
        <authorList>
            <person name="Rising A."/>
            <person name="Reimegard J."/>
            <person name="Sonavane S."/>
            <person name="Akerstrom W."/>
            <person name="Nylinder S."/>
            <person name="Hedman E."/>
            <person name="Kallberg Y."/>
        </authorList>
    </citation>
    <scope>NUCLEOTIDE SEQUENCE [LARGE SCALE GENOMIC DNA]</scope>
</reference>
<dbReference type="AlphaFoldDB" id="A0AAV2BB97"/>
<feature type="compositionally biased region" description="Basic and acidic residues" evidence="1">
    <location>
        <begin position="58"/>
        <end position="67"/>
    </location>
</feature>
<sequence length="124" mass="14217">MDIISPSQSETETETQLRFNADLSDFSENEDLNPVISAQSNTEKKNNASPPITNTTPEKVEMTHRSETQNSFDDAAQNLSPTIDMQQNENTSFQYFWFCISQFYPSRGRLELQDGRVDMHFPDT</sequence>
<evidence type="ECO:0000256" key="1">
    <source>
        <dbReference type="SAM" id="MobiDB-lite"/>
    </source>
</evidence>
<feature type="compositionally biased region" description="Polar residues" evidence="1">
    <location>
        <begin position="1"/>
        <end position="18"/>
    </location>
</feature>
<feature type="compositionally biased region" description="Polar residues" evidence="1">
    <location>
        <begin position="36"/>
        <end position="57"/>
    </location>
</feature>
<gene>
    <name evidence="2" type="ORF">LARSCL_LOCUS18206</name>
</gene>
<evidence type="ECO:0000313" key="2">
    <source>
        <dbReference type="EMBL" id="CAL1293458.1"/>
    </source>
</evidence>
<evidence type="ECO:0000313" key="3">
    <source>
        <dbReference type="Proteomes" id="UP001497382"/>
    </source>
</evidence>
<proteinExistence type="predicted"/>
<protein>
    <submittedName>
        <fullName evidence="2">Uncharacterized protein</fullName>
    </submittedName>
</protein>
<name>A0AAV2BB97_9ARAC</name>
<keyword evidence="3" id="KW-1185">Reference proteome</keyword>
<comment type="caution">
    <text evidence="2">The sequence shown here is derived from an EMBL/GenBank/DDBJ whole genome shotgun (WGS) entry which is preliminary data.</text>
</comment>
<feature type="region of interest" description="Disordered" evidence="1">
    <location>
        <begin position="1"/>
        <end position="73"/>
    </location>
</feature>